<reference evidence="2" key="1">
    <citation type="submission" date="2023-02" db="EMBL/GenBank/DDBJ databases">
        <title>Genome of Flavobacteriaceae gen. nov. sp. strain F89.</title>
        <authorList>
            <person name="Wang Y."/>
        </authorList>
    </citation>
    <scope>NUCLEOTIDE SEQUENCE</scope>
    <source>
        <strain evidence="2">F89</strain>
    </source>
</reference>
<dbReference type="InterPro" id="IPR005135">
    <property type="entry name" value="Endo/exonuclease/phosphatase"/>
</dbReference>
<dbReference type="AlphaFoldDB" id="A0AAE3JQN2"/>
<dbReference type="Pfam" id="PF03372">
    <property type="entry name" value="Exo_endo_phos"/>
    <property type="match status" value="1"/>
</dbReference>
<dbReference type="Proteomes" id="UP001200642">
    <property type="component" value="Unassembled WGS sequence"/>
</dbReference>
<dbReference type="Gene3D" id="3.60.10.10">
    <property type="entry name" value="Endonuclease/exonuclease/phosphatase"/>
    <property type="match status" value="1"/>
</dbReference>
<dbReference type="GO" id="GO:0004519">
    <property type="term" value="F:endonuclease activity"/>
    <property type="evidence" value="ECO:0007669"/>
    <property type="project" value="UniProtKB-KW"/>
</dbReference>
<feature type="domain" description="Endonuclease/exonuclease/phosphatase" evidence="1">
    <location>
        <begin position="119"/>
        <end position="333"/>
    </location>
</feature>
<comment type="caution">
    <text evidence="2">The sequence shown here is derived from an EMBL/GenBank/DDBJ whole genome shotgun (WGS) entry which is preliminary data.</text>
</comment>
<proteinExistence type="predicted"/>
<dbReference type="RefSeq" id="WP_317903186.1">
    <property type="nucleotide sequence ID" value="NZ_JAIRBC010000024.1"/>
</dbReference>
<organism evidence="2 3">
    <name type="scientific">Cerina litoralis</name>
    <dbReference type="NCBI Taxonomy" id="2874477"/>
    <lineage>
        <taxon>Bacteria</taxon>
        <taxon>Pseudomonadati</taxon>
        <taxon>Bacteroidota</taxon>
        <taxon>Flavobacteriia</taxon>
        <taxon>Flavobacteriales</taxon>
        <taxon>Flavobacteriaceae</taxon>
        <taxon>Cerina</taxon>
    </lineage>
</organism>
<dbReference type="EMBL" id="JAIRBC010000024">
    <property type="protein sequence ID" value="MCG2462044.1"/>
    <property type="molecule type" value="Genomic_DNA"/>
</dbReference>
<keyword evidence="2" id="KW-0255">Endonuclease</keyword>
<sequence length="374" mass="43119">MKIATYNIENLFHRDKQLIGRPMGKNLSDWISELDRLMRKDLKSVNDQDRMRDLSFLLGFQEVQRNTYAVMRKKGGQLYFRLRDASDEKKATEATKWNGWLEVGTKPINEASTENKARSIANVDPDILILQEVEDRASLLQFNQDLFPKFDCAPFEQTMMFQGNDPRGLELAVLSKNGYGIRSVHSHVNDRDERGEILFDRDCAEYSITTPKGKTIWILPNHFVANPERADAETRRKSQAMRVAEIYERMSLEGKENIVVCGTFNDVSFSDALTPLLRCTDLKDISKHPNFEVDQDYGMEGGYQRLGAYRMGVNLKQRDYLLFSPNLFSEVVRGGLNRRGVWPDRKSQWTIYPNIIDEIHAASSHPVLWAELDI</sequence>
<dbReference type="InterPro" id="IPR036691">
    <property type="entry name" value="Endo/exonu/phosph_ase_sf"/>
</dbReference>
<keyword evidence="3" id="KW-1185">Reference proteome</keyword>
<evidence type="ECO:0000313" key="2">
    <source>
        <dbReference type="EMBL" id="MCG2462044.1"/>
    </source>
</evidence>
<gene>
    <name evidence="2" type="ORF">K8352_14890</name>
</gene>
<keyword evidence="2" id="KW-0378">Hydrolase</keyword>
<dbReference type="SUPFAM" id="SSF56219">
    <property type="entry name" value="DNase I-like"/>
    <property type="match status" value="1"/>
</dbReference>
<evidence type="ECO:0000313" key="3">
    <source>
        <dbReference type="Proteomes" id="UP001200642"/>
    </source>
</evidence>
<protein>
    <submittedName>
        <fullName evidence="2">Endonuclease/exonuclease/phosphatase family protein</fullName>
    </submittedName>
</protein>
<keyword evidence="2" id="KW-0540">Nuclease</keyword>
<name>A0AAE3JQN2_9FLAO</name>
<accession>A0AAE3JQN2</accession>
<evidence type="ECO:0000259" key="1">
    <source>
        <dbReference type="Pfam" id="PF03372"/>
    </source>
</evidence>